<organism evidence="3 4">
    <name type="scientific">Meganyctiphanes norvegica</name>
    <name type="common">Northern krill</name>
    <name type="synonym">Thysanopoda norvegica</name>
    <dbReference type="NCBI Taxonomy" id="48144"/>
    <lineage>
        <taxon>Eukaryota</taxon>
        <taxon>Metazoa</taxon>
        <taxon>Ecdysozoa</taxon>
        <taxon>Arthropoda</taxon>
        <taxon>Crustacea</taxon>
        <taxon>Multicrustacea</taxon>
        <taxon>Malacostraca</taxon>
        <taxon>Eumalacostraca</taxon>
        <taxon>Eucarida</taxon>
        <taxon>Euphausiacea</taxon>
        <taxon>Euphausiidae</taxon>
        <taxon>Meganyctiphanes</taxon>
    </lineage>
</organism>
<keyword evidence="4" id="KW-1185">Reference proteome</keyword>
<dbReference type="Gene3D" id="3.40.50.150">
    <property type="entry name" value="Vaccinia Virus protein VP39"/>
    <property type="match status" value="1"/>
</dbReference>
<dbReference type="Pfam" id="PF05050">
    <property type="entry name" value="Methyltransf_21"/>
    <property type="match status" value="1"/>
</dbReference>
<feature type="non-terminal residue" evidence="3">
    <location>
        <position position="1"/>
    </location>
</feature>
<keyword evidence="1" id="KW-0472">Membrane</keyword>
<keyword evidence="1" id="KW-1133">Transmembrane helix</keyword>
<dbReference type="InterPro" id="IPR053202">
    <property type="entry name" value="EGF_Rcpt_Signaling_Reg"/>
</dbReference>
<dbReference type="GO" id="GO:0005794">
    <property type="term" value="C:Golgi apparatus"/>
    <property type="evidence" value="ECO:0007669"/>
    <property type="project" value="TreeGrafter"/>
</dbReference>
<dbReference type="PANTHER" id="PTHR34009:SF2">
    <property type="entry name" value="PROTEIN STAR"/>
    <property type="match status" value="1"/>
</dbReference>
<dbReference type="EMBL" id="CAXKWB010063801">
    <property type="protein sequence ID" value="CAL4187012.1"/>
    <property type="molecule type" value="Genomic_DNA"/>
</dbReference>
<dbReference type="InterPro" id="IPR006342">
    <property type="entry name" value="FkbM_mtfrase"/>
</dbReference>
<evidence type="ECO:0000259" key="2">
    <source>
        <dbReference type="Pfam" id="PF05050"/>
    </source>
</evidence>
<feature type="transmembrane region" description="Helical" evidence="1">
    <location>
        <begin position="55"/>
        <end position="74"/>
    </location>
</feature>
<evidence type="ECO:0000313" key="3">
    <source>
        <dbReference type="EMBL" id="CAL4187012.1"/>
    </source>
</evidence>
<dbReference type="GO" id="GO:0005886">
    <property type="term" value="C:plasma membrane"/>
    <property type="evidence" value="ECO:0007669"/>
    <property type="project" value="TreeGrafter"/>
</dbReference>
<dbReference type="GO" id="GO:0031902">
    <property type="term" value="C:late endosome membrane"/>
    <property type="evidence" value="ECO:0007669"/>
    <property type="project" value="TreeGrafter"/>
</dbReference>
<evidence type="ECO:0000256" key="1">
    <source>
        <dbReference type="SAM" id="Phobius"/>
    </source>
</evidence>
<dbReference type="GO" id="GO:0005789">
    <property type="term" value="C:endoplasmic reticulum membrane"/>
    <property type="evidence" value="ECO:0007669"/>
    <property type="project" value="TreeGrafter"/>
</dbReference>
<dbReference type="Proteomes" id="UP001497623">
    <property type="component" value="Unassembled WGS sequence"/>
</dbReference>
<dbReference type="AlphaFoldDB" id="A0AAV2SDJ3"/>
<name>A0AAV2SDJ3_MEGNR</name>
<comment type="caution">
    <text evidence="3">The sequence shown here is derived from an EMBL/GenBank/DDBJ whole genome shotgun (WGS) entry which is preliminary data.</text>
</comment>
<keyword evidence="1" id="KW-0812">Transmembrane</keyword>
<proteinExistence type="predicted"/>
<reference evidence="3 4" key="1">
    <citation type="submission" date="2024-05" db="EMBL/GenBank/DDBJ databases">
        <authorList>
            <person name="Wallberg A."/>
        </authorList>
    </citation>
    <scope>NUCLEOTIDE SEQUENCE [LARGE SCALE GENOMIC DNA]</scope>
</reference>
<feature type="domain" description="Methyltransferase FkbM" evidence="2">
    <location>
        <begin position="161"/>
        <end position="316"/>
    </location>
</feature>
<accession>A0AAV2SDJ3</accession>
<dbReference type="GO" id="GO:0006888">
    <property type="term" value="P:endoplasmic reticulum to Golgi vesicle-mediated transport"/>
    <property type="evidence" value="ECO:0007669"/>
    <property type="project" value="TreeGrafter"/>
</dbReference>
<sequence>LQSHNETKFIRYTFVNLHLLDTRTSSTNNVDIITASQELNNSPMMVLARICSKKVYMITTLVLGQSVILVVLLLRAKCSRLEEMKFEGGLQGPIPSEDPRLIRYLQVKFLVKPSSLPYNLTPHTKENSQYLTESRFLGWEFLHYYIKYMFQEQVNGFFFEAGALDGEYNSNTLWLEYNLNWTGILVEPNPVSFESLIWKRRKAWLSNTCISEESHPRQAVMQSNKKRKANFGNRWMFEANTHEVGNIFSKNPEELEKSFSLPSYFTSQCFPLSTYFSGLNVSVVDLLSLDTQGNEWEAIQSLLTTDIIVRVLLIEHVKNLTDKSIDKSFVDNLQKISYQLVDHDNKYNYIFFWMPDPILKDKMHPQKFKRYSG</sequence>
<dbReference type="InterPro" id="IPR029063">
    <property type="entry name" value="SAM-dependent_MTases_sf"/>
</dbReference>
<evidence type="ECO:0000313" key="4">
    <source>
        <dbReference type="Proteomes" id="UP001497623"/>
    </source>
</evidence>
<dbReference type="GO" id="GO:0016197">
    <property type="term" value="P:endosomal transport"/>
    <property type="evidence" value="ECO:0007669"/>
    <property type="project" value="TreeGrafter"/>
</dbReference>
<feature type="non-terminal residue" evidence="3">
    <location>
        <position position="373"/>
    </location>
</feature>
<protein>
    <recommendedName>
        <fullName evidence="2">Methyltransferase FkbM domain-containing protein</fullName>
    </recommendedName>
</protein>
<dbReference type="PANTHER" id="PTHR34009">
    <property type="entry name" value="PROTEIN STAR"/>
    <property type="match status" value="1"/>
</dbReference>
<gene>
    <name evidence="3" type="ORF">MNOR_LOCUS36122</name>
</gene>